<sequence>MSIPKNGPARTVPSKRKIWMPKGRHSRTLSLPSSVFVARTQGRGGRPIKYVDHGGVWRLRMRAANARARARGKGRTDCAERAAASPRRKEPAGDSASRKRRRVLGVRFVWCALPSR</sequence>
<organism evidence="2 3">
    <name type="scientific">Mycetomoellerius zeteki</name>
    <dbReference type="NCBI Taxonomy" id="64791"/>
    <lineage>
        <taxon>Eukaryota</taxon>
        <taxon>Metazoa</taxon>
        <taxon>Ecdysozoa</taxon>
        <taxon>Arthropoda</taxon>
        <taxon>Hexapoda</taxon>
        <taxon>Insecta</taxon>
        <taxon>Pterygota</taxon>
        <taxon>Neoptera</taxon>
        <taxon>Endopterygota</taxon>
        <taxon>Hymenoptera</taxon>
        <taxon>Apocrita</taxon>
        <taxon>Aculeata</taxon>
        <taxon>Formicoidea</taxon>
        <taxon>Formicidae</taxon>
        <taxon>Myrmicinae</taxon>
        <taxon>Mycetomoellerius</taxon>
    </lineage>
</organism>
<evidence type="ECO:0000313" key="2">
    <source>
        <dbReference type="EMBL" id="KYQ55789.1"/>
    </source>
</evidence>
<reference evidence="2 3" key="1">
    <citation type="submission" date="2015-09" db="EMBL/GenBank/DDBJ databases">
        <title>Trachymyrmex zeteki WGS genome.</title>
        <authorList>
            <person name="Nygaard S."/>
            <person name="Hu H."/>
            <person name="Boomsma J."/>
            <person name="Zhang G."/>
        </authorList>
    </citation>
    <scope>NUCLEOTIDE SEQUENCE [LARGE SCALE GENOMIC DNA]</scope>
    <source>
        <strain evidence="2">Tzet28-1</strain>
        <tissue evidence="2">Whole body</tissue>
    </source>
</reference>
<feature type="region of interest" description="Disordered" evidence="1">
    <location>
        <begin position="68"/>
        <end position="99"/>
    </location>
</feature>
<evidence type="ECO:0000313" key="3">
    <source>
        <dbReference type="Proteomes" id="UP000075809"/>
    </source>
</evidence>
<gene>
    <name evidence="2" type="ORF">ALC60_05288</name>
</gene>
<name>A0A151X659_9HYME</name>
<accession>A0A151X659</accession>
<keyword evidence="3" id="KW-1185">Reference proteome</keyword>
<dbReference type="AlphaFoldDB" id="A0A151X659"/>
<protein>
    <submittedName>
        <fullName evidence="2">Uncharacterized protein</fullName>
    </submittedName>
</protein>
<proteinExistence type="predicted"/>
<dbReference type="EMBL" id="KQ982490">
    <property type="protein sequence ID" value="KYQ55789.1"/>
    <property type="molecule type" value="Genomic_DNA"/>
</dbReference>
<evidence type="ECO:0000256" key="1">
    <source>
        <dbReference type="SAM" id="MobiDB-lite"/>
    </source>
</evidence>
<dbReference type="Proteomes" id="UP000075809">
    <property type="component" value="Unassembled WGS sequence"/>
</dbReference>